<evidence type="ECO:0000313" key="2">
    <source>
        <dbReference type="Proteomes" id="UP001066276"/>
    </source>
</evidence>
<evidence type="ECO:0000313" key="1">
    <source>
        <dbReference type="EMBL" id="KAJ1156140.1"/>
    </source>
</evidence>
<dbReference type="Proteomes" id="UP001066276">
    <property type="component" value="Chromosome 5"/>
</dbReference>
<reference evidence="1" key="1">
    <citation type="journal article" date="2022" name="bioRxiv">
        <title>Sequencing and chromosome-scale assembly of the giantPleurodeles waltlgenome.</title>
        <authorList>
            <person name="Brown T."/>
            <person name="Elewa A."/>
            <person name="Iarovenko S."/>
            <person name="Subramanian E."/>
            <person name="Araus A.J."/>
            <person name="Petzold A."/>
            <person name="Susuki M."/>
            <person name="Suzuki K.-i.T."/>
            <person name="Hayashi T."/>
            <person name="Toyoda A."/>
            <person name="Oliveira C."/>
            <person name="Osipova E."/>
            <person name="Leigh N.D."/>
            <person name="Simon A."/>
            <person name="Yun M.H."/>
        </authorList>
    </citation>
    <scope>NUCLEOTIDE SEQUENCE</scope>
    <source>
        <strain evidence="1">20211129_DDA</strain>
        <tissue evidence="1">Liver</tissue>
    </source>
</reference>
<dbReference type="Gene3D" id="3.30.70.270">
    <property type="match status" value="1"/>
</dbReference>
<dbReference type="SUPFAM" id="SSF56672">
    <property type="entry name" value="DNA/RNA polymerases"/>
    <property type="match status" value="1"/>
</dbReference>
<sequence>METLTFNNTSVQEEIHTLRGDIPAQCLLSNVTSQLMGHLAMMYHMSEHHSILKEYPALFKGLVKLKDIQVTLDVNKAINPVAQNQRRVPIHLQPEVDKELKSLLQQDIIEPAEGPAPCVSSIVAMLKKNTNKIHICVNMHLPNTAIEREGHPGPHRNNMISCLTGACMFSKLDLFKGYNSWNLTVSHATSPHSPFTWVSSLQMPRLWLINRS</sequence>
<comment type="caution">
    <text evidence="1">The sequence shown here is derived from an EMBL/GenBank/DDBJ whole genome shotgun (WGS) entry which is preliminary data.</text>
</comment>
<dbReference type="PANTHER" id="PTHR37984:SF11">
    <property type="entry name" value="INTEGRASE CATALYTIC DOMAIN-CONTAINING PROTEIN"/>
    <property type="match status" value="1"/>
</dbReference>
<evidence type="ECO:0008006" key="3">
    <source>
        <dbReference type="Google" id="ProtNLM"/>
    </source>
</evidence>
<name>A0AAV7RYX4_PLEWA</name>
<dbReference type="InterPro" id="IPR043502">
    <property type="entry name" value="DNA/RNA_pol_sf"/>
</dbReference>
<organism evidence="1 2">
    <name type="scientific">Pleurodeles waltl</name>
    <name type="common">Iberian ribbed newt</name>
    <dbReference type="NCBI Taxonomy" id="8319"/>
    <lineage>
        <taxon>Eukaryota</taxon>
        <taxon>Metazoa</taxon>
        <taxon>Chordata</taxon>
        <taxon>Craniata</taxon>
        <taxon>Vertebrata</taxon>
        <taxon>Euteleostomi</taxon>
        <taxon>Amphibia</taxon>
        <taxon>Batrachia</taxon>
        <taxon>Caudata</taxon>
        <taxon>Salamandroidea</taxon>
        <taxon>Salamandridae</taxon>
        <taxon>Pleurodelinae</taxon>
        <taxon>Pleurodeles</taxon>
    </lineage>
</organism>
<protein>
    <recommendedName>
        <fullName evidence="3">Reverse transcriptase domain-containing protein</fullName>
    </recommendedName>
</protein>
<gene>
    <name evidence="1" type="ORF">NDU88_008864</name>
</gene>
<dbReference type="EMBL" id="JANPWB010000009">
    <property type="protein sequence ID" value="KAJ1156140.1"/>
    <property type="molecule type" value="Genomic_DNA"/>
</dbReference>
<accession>A0AAV7RYX4</accession>
<dbReference type="InterPro" id="IPR050951">
    <property type="entry name" value="Retrovirus_Pol_polyprotein"/>
</dbReference>
<keyword evidence="2" id="KW-1185">Reference proteome</keyword>
<proteinExistence type="predicted"/>
<dbReference type="Gene3D" id="3.10.10.10">
    <property type="entry name" value="HIV Type 1 Reverse Transcriptase, subunit A, domain 1"/>
    <property type="match status" value="1"/>
</dbReference>
<dbReference type="InterPro" id="IPR043128">
    <property type="entry name" value="Rev_trsase/Diguanyl_cyclase"/>
</dbReference>
<dbReference type="AlphaFoldDB" id="A0AAV7RYX4"/>
<dbReference type="PANTHER" id="PTHR37984">
    <property type="entry name" value="PROTEIN CBG26694"/>
    <property type="match status" value="1"/>
</dbReference>